<dbReference type="InterPro" id="IPR001650">
    <property type="entry name" value="Helicase_C-like"/>
</dbReference>
<dbReference type="InterPro" id="IPR044567">
    <property type="entry name" value="CLSY/DRD1"/>
</dbReference>
<dbReference type="GO" id="GO:0004386">
    <property type="term" value="F:helicase activity"/>
    <property type="evidence" value="ECO:0007669"/>
    <property type="project" value="UniProtKB-KW"/>
</dbReference>
<name>A0A833R219_9POAL</name>
<evidence type="ECO:0000256" key="3">
    <source>
        <dbReference type="ARBA" id="ARBA00022801"/>
    </source>
</evidence>
<keyword evidence="3" id="KW-0378">Hydrolase</keyword>
<feature type="domain" description="Helicase ATP-binding" evidence="8">
    <location>
        <begin position="776"/>
        <end position="978"/>
    </location>
</feature>
<sequence length="1329" mass="151027">MQRRKGKLAEEKKCHPSATAPPLIPLLQASVTTSALRHYLRPPSLVSFVFDATVDGRLVSLPELEVTNVEDDESGKDCVICLSELRNTDALPCRHMKQFPSPPKGPEVLPFFHCQRKRFFSASRSLSLLLCGDHRTREMSEKLSSDLDYPLDIIPFEVFHEGSWHAADLISIQDGNISVRTKHPTPTMLDNIHTDFLRMQSRKATSLDCCKFLRPGIDVCVLLPQPASSNSDHESQPQQLAWLDARIIKIKLSHADTCNCLFAIMPYKNNGPIHKRILMNDRASATLVTINHISVLQKLNNKPDENGNIIPCSTQNGTSIYKTKLFNFTDTFSSAIATLLVLSTLGCVIEVKVVQDRIIYHVQEDDVNKNGSTMNIKVVNFINCDGVIKPKVERVSIEPTCTEEKNASTGGIEQSLVVSNANNVYEEMNIRRSKREKFQPIFFSSYTSPNFGRSSYAPSAKVFSSSKSQSKKEPVKEEVSLRKKHAAKGSVNGKPKQKAVQKEKSYMPHEKHGAKVKHFNNKKCDGLKDELIKNQAMQKKRERLYEKHEKHGVKRKHISTKECDDFIEELMTDIRCCMSKKPKPGFQQEEEACASAPGYYPIDENFVWSPINSDGEIEKENEKVEYEELWEEMDYCLNTLVLEEEKMQFDSEDEVASGKDKEELCVHDCVLNEQLGYVCIKCNVVITEIRDIFPPMMKERSYRMPKDRANNEPKFYPFETDPSFLKTPPNTAQFKSSNNIWTPIIHIEPKLHPHQRKAFQFIWKNLTGSLEPEKMSSTNGNTGGCVISHSPGSGKTLTVITFLISHLAVFPKSHPLVLTPKSAIHTWQREFEKWGVEVPVHIIHQDIAYKRRTFVGKAKDYLDSHLRMSNKAIQIIDSLEKVRLWHENPGVLLMTYPSFHSIMKGESRNEYYKFMANVLQTSPGLLVLDEGHNPRSTSSKVRKLLMKVNTESRILLSGTVFQNNFEEYFNTLCLARPRFMRDVITELEPKKRARETKGGRKTKDQEKRAQRLFVEKIGHKIESHSRCDRKHGFDLLRNITSGFINAFDGEKLQNLPGLETYTIFLQCTEPQEKVLQKLQNSCKNMFRYPLEIEFLVSVGAIHPCLVSTSKAAKTVFTEKELKEIGSKRSFNRGSKTLFVIDVIMKSLIRKERVLVFSHNIEPLKLLIKSIESCFGWGEGNEILFLYGDQNLSVRCDIIDKFNGDNEGKRKVLLASTNACAEGISLTAASRIVLLDSEWNPSKTKQAIARAFRPGQEKVVYVYLLLAAGSWEESKYEINKKKARMSKMVLSGTCVEDSSAEPVNVGGITDELLREIVEGNTKTVKMVVKH</sequence>
<keyword evidence="4" id="KW-0347">Helicase</keyword>
<dbReference type="CDD" id="cd18793">
    <property type="entry name" value="SF2_C_SNF"/>
    <property type="match status" value="1"/>
</dbReference>
<dbReference type="InterPro" id="IPR014001">
    <property type="entry name" value="Helicase_ATP-bd"/>
</dbReference>
<dbReference type="PROSITE" id="PS51194">
    <property type="entry name" value="HELICASE_CTER"/>
    <property type="match status" value="1"/>
</dbReference>
<feature type="domain" description="Helicase C-terminal" evidence="9">
    <location>
        <begin position="1139"/>
        <end position="1302"/>
    </location>
</feature>
<evidence type="ECO:0000256" key="1">
    <source>
        <dbReference type="ARBA" id="ARBA00004123"/>
    </source>
</evidence>
<evidence type="ECO:0000313" key="11">
    <source>
        <dbReference type="Proteomes" id="UP000623129"/>
    </source>
</evidence>
<evidence type="ECO:0000256" key="5">
    <source>
        <dbReference type="ARBA" id="ARBA00022840"/>
    </source>
</evidence>
<feature type="compositionally biased region" description="Basic and acidic residues" evidence="7">
    <location>
        <begin position="470"/>
        <end position="481"/>
    </location>
</feature>
<dbReference type="SMART" id="SM00490">
    <property type="entry name" value="HELICc"/>
    <property type="match status" value="1"/>
</dbReference>
<dbReference type="GO" id="GO:0080188">
    <property type="term" value="P:gene silencing by siRNA-directed DNA methylation"/>
    <property type="evidence" value="ECO:0007669"/>
    <property type="project" value="InterPro"/>
</dbReference>
<dbReference type="Proteomes" id="UP000623129">
    <property type="component" value="Unassembled WGS sequence"/>
</dbReference>
<dbReference type="InterPro" id="IPR027417">
    <property type="entry name" value="P-loop_NTPase"/>
</dbReference>
<keyword evidence="11" id="KW-1185">Reference proteome</keyword>
<dbReference type="GO" id="GO:0005634">
    <property type="term" value="C:nucleus"/>
    <property type="evidence" value="ECO:0007669"/>
    <property type="project" value="UniProtKB-SubCell"/>
</dbReference>
<keyword evidence="6" id="KW-0539">Nucleus</keyword>
<dbReference type="SUPFAM" id="SSF52540">
    <property type="entry name" value="P-loop containing nucleoside triphosphate hydrolases"/>
    <property type="match status" value="2"/>
</dbReference>
<dbReference type="InterPro" id="IPR038718">
    <property type="entry name" value="SNF2-like_sf"/>
</dbReference>
<reference evidence="10" key="1">
    <citation type="submission" date="2020-01" db="EMBL/GenBank/DDBJ databases">
        <title>Genome sequence of Kobresia littledalei, the first chromosome-level genome in the family Cyperaceae.</title>
        <authorList>
            <person name="Qu G."/>
        </authorList>
    </citation>
    <scope>NUCLEOTIDE SEQUENCE</scope>
    <source>
        <strain evidence="10">C.B.Clarke</strain>
        <tissue evidence="10">Leaf</tissue>
    </source>
</reference>
<evidence type="ECO:0000256" key="4">
    <source>
        <dbReference type="ARBA" id="ARBA00022806"/>
    </source>
</evidence>
<dbReference type="Gene3D" id="3.40.50.300">
    <property type="entry name" value="P-loop containing nucleotide triphosphate hydrolases"/>
    <property type="match status" value="1"/>
</dbReference>
<dbReference type="PANTHER" id="PTHR45821">
    <property type="entry name" value="SNF2 DOMAIN-CONTAINING PROTEIN CLASSY 2-RELATED"/>
    <property type="match status" value="1"/>
</dbReference>
<dbReference type="Gene3D" id="3.40.50.10810">
    <property type="entry name" value="Tandem AAA-ATPase domain"/>
    <property type="match status" value="1"/>
</dbReference>
<evidence type="ECO:0000256" key="2">
    <source>
        <dbReference type="ARBA" id="ARBA00022741"/>
    </source>
</evidence>
<accession>A0A833R219</accession>
<evidence type="ECO:0000256" key="7">
    <source>
        <dbReference type="SAM" id="MobiDB-lite"/>
    </source>
</evidence>
<evidence type="ECO:0000259" key="8">
    <source>
        <dbReference type="PROSITE" id="PS51192"/>
    </source>
</evidence>
<dbReference type="GO" id="GO:0016787">
    <property type="term" value="F:hydrolase activity"/>
    <property type="evidence" value="ECO:0007669"/>
    <property type="project" value="UniProtKB-KW"/>
</dbReference>
<protein>
    <submittedName>
        <fullName evidence="10">SNF2 domain-containing protein CLASSY 1-like protein</fullName>
    </submittedName>
</protein>
<dbReference type="GO" id="GO:0005524">
    <property type="term" value="F:ATP binding"/>
    <property type="evidence" value="ECO:0007669"/>
    <property type="project" value="UniProtKB-KW"/>
</dbReference>
<dbReference type="OrthoDB" id="448448at2759"/>
<organism evidence="10 11">
    <name type="scientific">Carex littledalei</name>
    <dbReference type="NCBI Taxonomy" id="544730"/>
    <lineage>
        <taxon>Eukaryota</taxon>
        <taxon>Viridiplantae</taxon>
        <taxon>Streptophyta</taxon>
        <taxon>Embryophyta</taxon>
        <taxon>Tracheophyta</taxon>
        <taxon>Spermatophyta</taxon>
        <taxon>Magnoliopsida</taxon>
        <taxon>Liliopsida</taxon>
        <taxon>Poales</taxon>
        <taxon>Cyperaceae</taxon>
        <taxon>Cyperoideae</taxon>
        <taxon>Cariceae</taxon>
        <taxon>Carex</taxon>
        <taxon>Carex subgen. Euthyceras</taxon>
    </lineage>
</organism>
<dbReference type="Pfam" id="PF00271">
    <property type="entry name" value="Helicase_C"/>
    <property type="match status" value="1"/>
</dbReference>
<keyword evidence="2" id="KW-0547">Nucleotide-binding</keyword>
<dbReference type="PROSITE" id="PS51192">
    <property type="entry name" value="HELICASE_ATP_BIND_1"/>
    <property type="match status" value="1"/>
</dbReference>
<keyword evidence="5" id="KW-0067">ATP-binding</keyword>
<evidence type="ECO:0000259" key="9">
    <source>
        <dbReference type="PROSITE" id="PS51194"/>
    </source>
</evidence>
<dbReference type="InterPro" id="IPR000330">
    <property type="entry name" value="SNF2_N"/>
</dbReference>
<proteinExistence type="predicted"/>
<evidence type="ECO:0000313" key="10">
    <source>
        <dbReference type="EMBL" id="KAF3331816.1"/>
    </source>
</evidence>
<gene>
    <name evidence="10" type="ORF">FCM35_KLT03222</name>
</gene>
<comment type="caution">
    <text evidence="10">The sequence shown here is derived from an EMBL/GenBank/DDBJ whole genome shotgun (WGS) entry which is preliminary data.</text>
</comment>
<dbReference type="EMBL" id="SWLB01000012">
    <property type="protein sequence ID" value="KAF3331816.1"/>
    <property type="molecule type" value="Genomic_DNA"/>
</dbReference>
<comment type="subcellular location">
    <subcellularLocation>
        <location evidence="1">Nucleus</location>
    </subcellularLocation>
</comment>
<dbReference type="Pfam" id="PF00176">
    <property type="entry name" value="SNF2-rel_dom"/>
    <property type="match status" value="1"/>
</dbReference>
<feature type="region of interest" description="Disordered" evidence="7">
    <location>
        <begin position="462"/>
        <end position="500"/>
    </location>
</feature>
<dbReference type="InterPro" id="IPR049730">
    <property type="entry name" value="SNF2/RAD54-like_C"/>
</dbReference>
<dbReference type="PANTHER" id="PTHR45821:SF2">
    <property type="entry name" value="SNF2 DOMAIN-CONTAINING PROTEIN CLASSY 2"/>
    <property type="match status" value="1"/>
</dbReference>
<evidence type="ECO:0000256" key="6">
    <source>
        <dbReference type="ARBA" id="ARBA00023242"/>
    </source>
</evidence>
<dbReference type="SMART" id="SM00487">
    <property type="entry name" value="DEXDc"/>
    <property type="match status" value="1"/>
</dbReference>